<dbReference type="Proteomes" id="UP000026961">
    <property type="component" value="Chromosome 7"/>
</dbReference>
<dbReference type="AlphaFoldDB" id="A0A0E0AHF9"/>
<reference evidence="1" key="2">
    <citation type="submission" date="2018-05" db="EMBL/GenBank/DDBJ databases">
        <title>OgluRS3 (Oryza glumaepatula Reference Sequence Version 3).</title>
        <authorList>
            <person name="Zhang J."/>
            <person name="Kudrna D."/>
            <person name="Lee S."/>
            <person name="Talag J."/>
            <person name="Welchert J."/>
            <person name="Wing R.A."/>
        </authorList>
    </citation>
    <scope>NUCLEOTIDE SEQUENCE [LARGE SCALE GENOMIC DNA]</scope>
</reference>
<organism evidence="1">
    <name type="scientific">Oryza glumipatula</name>
    <dbReference type="NCBI Taxonomy" id="40148"/>
    <lineage>
        <taxon>Eukaryota</taxon>
        <taxon>Viridiplantae</taxon>
        <taxon>Streptophyta</taxon>
        <taxon>Embryophyta</taxon>
        <taxon>Tracheophyta</taxon>
        <taxon>Spermatophyta</taxon>
        <taxon>Magnoliopsida</taxon>
        <taxon>Liliopsida</taxon>
        <taxon>Poales</taxon>
        <taxon>Poaceae</taxon>
        <taxon>BOP clade</taxon>
        <taxon>Oryzoideae</taxon>
        <taxon>Oryzeae</taxon>
        <taxon>Oryzinae</taxon>
        <taxon>Oryza</taxon>
    </lineage>
</organism>
<accession>A0A0E0AHF9</accession>
<proteinExistence type="predicted"/>
<dbReference type="HOGENOM" id="CLU_2889491_0_0_1"/>
<sequence>MAMPSLPCSPSISVLSCPRWSIWMYTLVHRHGRGSGASAATQADGRMELDVSVGTGKKIMRNT</sequence>
<dbReference type="Gramene" id="OGLUM07G07380.1">
    <property type="protein sequence ID" value="OGLUM07G07380.1"/>
    <property type="gene ID" value="OGLUM07G07380"/>
</dbReference>
<reference evidence="1" key="1">
    <citation type="submission" date="2015-04" db="UniProtKB">
        <authorList>
            <consortium name="EnsemblPlants"/>
        </authorList>
    </citation>
    <scope>IDENTIFICATION</scope>
</reference>
<evidence type="ECO:0000313" key="1">
    <source>
        <dbReference type="EnsemblPlants" id="OGLUM07G07380.1"/>
    </source>
</evidence>
<protein>
    <submittedName>
        <fullName evidence="1">Uncharacterized protein</fullName>
    </submittedName>
</protein>
<keyword evidence="2" id="KW-1185">Reference proteome</keyword>
<name>A0A0E0AHF9_9ORYZ</name>
<dbReference type="EnsemblPlants" id="OGLUM07G07380.1">
    <property type="protein sequence ID" value="OGLUM07G07380.1"/>
    <property type="gene ID" value="OGLUM07G07380"/>
</dbReference>
<evidence type="ECO:0000313" key="2">
    <source>
        <dbReference type="Proteomes" id="UP000026961"/>
    </source>
</evidence>